<organism evidence="1 2">
    <name type="scientific">Roseburia intestinalis</name>
    <dbReference type="NCBI Taxonomy" id="166486"/>
    <lineage>
        <taxon>Bacteria</taxon>
        <taxon>Bacillati</taxon>
        <taxon>Bacillota</taxon>
        <taxon>Clostridia</taxon>
        <taxon>Lachnospirales</taxon>
        <taxon>Lachnospiraceae</taxon>
        <taxon>Roseburia</taxon>
    </lineage>
</organism>
<dbReference type="AlphaFoldDB" id="A0A173W330"/>
<gene>
    <name evidence="1" type="ORF">ERS852572_03980</name>
</gene>
<proteinExistence type="predicted"/>
<protein>
    <submittedName>
        <fullName evidence="1">Uncharacterized protein</fullName>
    </submittedName>
</protein>
<dbReference type="EMBL" id="CYXZ01000077">
    <property type="protein sequence ID" value="CUN32765.1"/>
    <property type="molecule type" value="Genomic_DNA"/>
</dbReference>
<accession>A0A173W330</accession>
<sequence>MSSFLSLTGLSPSLAGFPKTFLLGSTNQLCGPNPTVHAPWFGLFPFRSPLLWKSIFLSNERTCFFLFLRLLRCFSSPGSLPYVMDWRMDDWSSSSRVSPFRYLRLNGYLLLPAAFRSLSRLSSALSAKASTLRSFLLDLLTSCIS</sequence>
<dbReference type="PaxDb" id="166486-ERS852572_03980"/>
<evidence type="ECO:0000313" key="1">
    <source>
        <dbReference type="EMBL" id="CUN32765.1"/>
    </source>
</evidence>
<evidence type="ECO:0000313" key="2">
    <source>
        <dbReference type="Proteomes" id="UP000095350"/>
    </source>
</evidence>
<dbReference type="Proteomes" id="UP000095350">
    <property type="component" value="Unassembled WGS sequence"/>
</dbReference>
<name>A0A173W330_9FIRM</name>
<reference evidence="1 2" key="1">
    <citation type="submission" date="2015-09" db="EMBL/GenBank/DDBJ databases">
        <authorList>
            <consortium name="Pathogen Informatics"/>
        </authorList>
    </citation>
    <scope>NUCLEOTIDE SEQUENCE [LARGE SCALE GENOMIC DNA]</scope>
    <source>
        <strain evidence="1 2">2789STDY5834960</strain>
    </source>
</reference>